<evidence type="ECO:0000313" key="4">
    <source>
        <dbReference type="Proteomes" id="UP000199019"/>
    </source>
</evidence>
<sequence>MASRGNNHIRRGRRTAAGAAVTALTTALGLAVGTAAPAQAAGSWNPRDFALPWLPTAAADNGEITVTQVAADDRGTMQSFKRDGTAVSYATKSGAREHTWGPAGDVVATHVTGTDPTFTVTQLNSPLEYLTFKSTSTPAQWSPLGDSMVRNAGGTSGQQVATWIGSGRNETVTTGTAKDTNAAAPTPDGMGAVLTMSSPTVAGKRDLGLFDVDFPRYGNSALHTPANAPQALGYGDLDARLPAVAADGTLAFVGTGDKGVALFVDEGQGPVAVRSLGADCRGQRPTFSPSGRSLAVVVANPDCTSTELHVIDKANGSFVAGQDTLVTSSAPGSHFEAPSWRATTPAAQVMRLGGKDRIATGIASSKEGWPEGSQDGAVLASSASFADAVVGGPVAGQFGIPLLLTGPKALDSRVMTELKRLMPNPEDRFVSIVGGTGVISSAVEKSLKSNGFAVERIAGADRFATSVAAAKVLDAGWQGLPLPRSSAFLADGMNFPDALSAGPAASVFFAPVLLTKGKTVPASVAGYVNGRSAIKNVYGIGGNAAAASRSFTSKEGRYQVFGQDRYETSVQVARTFFPGGSFVGYASGQSFPDALTGGALMGAMAEPLLLVKGSEVPSLVRVQAERYRAATDLVLVFGGTAVVSDGVKSKVGSLAGRQTALWGPTTPWEQNPAFPTTSAARKPGISAGVAGGDRPGTAPSRPSTPRDLRTASQG</sequence>
<protein>
    <submittedName>
        <fullName evidence="3">Putative cell wall binding repeat 2</fullName>
    </submittedName>
</protein>
<keyword evidence="4" id="KW-1185">Reference proteome</keyword>
<name>A0A1H9XAU5_9MICO</name>
<feature type="compositionally biased region" description="Basic and acidic residues" evidence="1">
    <location>
        <begin position="704"/>
        <end position="714"/>
    </location>
</feature>
<dbReference type="InterPro" id="IPR007253">
    <property type="entry name" value="Cell_wall-bd_2"/>
</dbReference>
<feature type="signal peptide" evidence="2">
    <location>
        <begin position="1"/>
        <end position="40"/>
    </location>
</feature>
<evidence type="ECO:0000256" key="2">
    <source>
        <dbReference type="SAM" id="SignalP"/>
    </source>
</evidence>
<dbReference type="PANTHER" id="PTHR30032:SF8">
    <property type="entry name" value="GERMINATION-SPECIFIC N-ACETYLMURAMOYL-L-ALANINE AMIDASE"/>
    <property type="match status" value="1"/>
</dbReference>
<dbReference type="Proteomes" id="UP000199019">
    <property type="component" value="Unassembled WGS sequence"/>
</dbReference>
<gene>
    <name evidence="3" type="ORF">SAMN05216199_3605</name>
</gene>
<dbReference type="SUPFAM" id="SSF82171">
    <property type="entry name" value="DPP6 N-terminal domain-like"/>
    <property type="match status" value="1"/>
</dbReference>
<dbReference type="AlphaFoldDB" id="A0A1H9XAU5"/>
<keyword evidence="2" id="KW-0732">Signal</keyword>
<organism evidence="3 4">
    <name type="scientific">Pedococcus cremeus</name>
    <dbReference type="NCBI Taxonomy" id="587636"/>
    <lineage>
        <taxon>Bacteria</taxon>
        <taxon>Bacillati</taxon>
        <taxon>Actinomycetota</taxon>
        <taxon>Actinomycetes</taxon>
        <taxon>Micrococcales</taxon>
        <taxon>Intrasporangiaceae</taxon>
        <taxon>Pedococcus</taxon>
    </lineage>
</organism>
<dbReference type="PANTHER" id="PTHR30032">
    <property type="entry name" value="N-ACETYLMURAMOYL-L-ALANINE AMIDASE-RELATED"/>
    <property type="match status" value="1"/>
</dbReference>
<dbReference type="Pfam" id="PF04122">
    <property type="entry name" value="CW_binding_2"/>
    <property type="match status" value="3"/>
</dbReference>
<dbReference type="STRING" id="587636.SAMN05216199_3605"/>
<proteinExistence type="predicted"/>
<dbReference type="Gene3D" id="3.40.50.12090">
    <property type="match status" value="2"/>
</dbReference>
<dbReference type="EMBL" id="FOHB01000007">
    <property type="protein sequence ID" value="SES43326.1"/>
    <property type="molecule type" value="Genomic_DNA"/>
</dbReference>
<feature type="region of interest" description="Disordered" evidence="1">
    <location>
        <begin position="662"/>
        <end position="714"/>
    </location>
</feature>
<accession>A0A1H9XAU5</accession>
<evidence type="ECO:0000256" key="1">
    <source>
        <dbReference type="SAM" id="MobiDB-lite"/>
    </source>
</evidence>
<evidence type="ECO:0000313" key="3">
    <source>
        <dbReference type="EMBL" id="SES43326.1"/>
    </source>
</evidence>
<reference evidence="4" key="1">
    <citation type="submission" date="2016-10" db="EMBL/GenBank/DDBJ databases">
        <authorList>
            <person name="Varghese N."/>
            <person name="Submissions S."/>
        </authorList>
    </citation>
    <scope>NUCLEOTIDE SEQUENCE [LARGE SCALE GENOMIC DNA]</scope>
    <source>
        <strain evidence="4">CGMCC 1.6963</strain>
    </source>
</reference>
<dbReference type="OrthoDB" id="6048299at2"/>
<feature type="compositionally biased region" description="Polar residues" evidence="1">
    <location>
        <begin position="667"/>
        <end position="679"/>
    </location>
</feature>
<feature type="chain" id="PRO_5011440581" evidence="2">
    <location>
        <begin position="41"/>
        <end position="714"/>
    </location>
</feature>
<dbReference type="InterPro" id="IPR051922">
    <property type="entry name" value="Bact_Sporulation_Assoc"/>
</dbReference>
<dbReference type="RefSeq" id="WP_091761283.1">
    <property type="nucleotide sequence ID" value="NZ_FOHB01000007.1"/>
</dbReference>